<evidence type="ECO:0000256" key="1">
    <source>
        <dbReference type="ARBA" id="ARBA00012552"/>
    </source>
</evidence>
<accession>A0A9P6Q6J1</accession>
<dbReference type="FunFam" id="3.40.50.300:FF:000750">
    <property type="entry name" value="Putative ATP-dependent RNA helicase DHX33"/>
    <property type="match status" value="1"/>
</dbReference>
<dbReference type="FunFam" id="3.40.50.300:FF:000145">
    <property type="entry name" value="probable ATP-dependent RNA helicase DHX40"/>
    <property type="match status" value="1"/>
</dbReference>
<dbReference type="CDD" id="cd18791">
    <property type="entry name" value="SF2_C_RHA"/>
    <property type="match status" value="1"/>
</dbReference>
<evidence type="ECO:0000256" key="6">
    <source>
        <dbReference type="ARBA" id="ARBA00047984"/>
    </source>
</evidence>
<dbReference type="InterPro" id="IPR002464">
    <property type="entry name" value="DNA/RNA_helicase_DEAH_CS"/>
</dbReference>
<comment type="catalytic activity">
    <reaction evidence="6">
        <text>ATP + H2O = ADP + phosphate + H(+)</text>
        <dbReference type="Rhea" id="RHEA:13065"/>
        <dbReference type="ChEBI" id="CHEBI:15377"/>
        <dbReference type="ChEBI" id="CHEBI:15378"/>
        <dbReference type="ChEBI" id="CHEBI:30616"/>
        <dbReference type="ChEBI" id="CHEBI:43474"/>
        <dbReference type="ChEBI" id="CHEBI:456216"/>
        <dbReference type="EC" id="3.6.4.13"/>
    </reaction>
</comment>
<dbReference type="GO" id="GO:0003725">
    <property type="term" value="F:double-stranded RNA binding"/>
    <property type="evidence" value="ECO:0007669"/>
    <property type="project" value="TreeGrafter"/>
</dbReference>
<evidence type="ECO:0000313" key="10">
    <source>
        <dbReference type="EMBL" id="KAG0261650.1"/>
    </source>
</evidence>
<dbReference type="Gene3D" id="3.40.50.300">
    <property type="entry name" value="P-loop containing nucleotide triphosphate hydrolases"/>
    <property type="match status" value="2"/>
</dbReference>
<dbReference type="InterPro" id="IPR011709">
    <property type="entry name" value="DEAD-box_helicase_OB_fold"/>
</dbReference>
<evidence type="ECO:0000313" key="11">
    <source>
        <dbReference type="Proteomes" id="UP000726737"/>
    </source>
</evidence>
<dbReference type="Pfam" id="PF00270">
    <property type="entry name" value="DEAD"/>
    <property type="match status" value="1"/>
</dbReference>
<feature type="compositionally biased region" description="Basic and acidic residues" evidence="7">
    <location>
        <begin position="110"/>
        <end position="119"/>
    </location>
</feature>
<feature type="compositionally biased region" description="Basic and acidic residues" evidence="7">
    <location>
        <begin position="21"/>
        <end position="36"/>
    </location>
</feature>
<reference evidence="10" key="1">
    <citation type="journal article" date="2020" name="Fungal Divers.">
        <title>Resolving the Mortierellaceae phylogeny through synthesis of multi-gene phylogenetics and phylogenomics.</title>
        <authorList>
            <person name="Vandepol N."/>
            <person name="Liber J."/>
            <person name="Desiro A."/>
            <person name="Na H."/>
            <person name="Kennedy M."/>
            <person name="Barry K."/>
            <person name="Grigoriev I.V."/>
            <person name="Miller A.N."/>
            <person name="O'Donnell K."/>
            <person name="Stajich J.E."/>
            <person name="Bonito G."/>
        </authorList>
    </citation>
    <scope>NUCLEOTIDE SEQUENCE</scope>
    <source>
        <strain evidence="10">KOD948</strain>
    </source>
</reference>
<dbReference type="EC" id="3.6.4.13" evidence="1"/>
<dbReference type="EMBL" id="JAAAJA010000119">
    <property type="protein sequence ID" value="KAG0261650.1"/>
    <property type="molecule type" value="Genomic_DNA"/>
</dbReference>
<dbReference type="SUPFAM" id="SSF52540">
    <property type="entry name" value="P-loop containing nucleoside triphosphate hydrolases"/>
    <property type="match status" value="1"/>
</dbReference>
<keyword evidence="4 10" id="KW-0347">Helicase</keyword>
<dbReference type="Pfam" id="PF21010">
    <property type="entry name" value="HA2_C"/>
    <property type="match status" value="1"/>
</dbReference>
<dbReference type="OrthoDB" id="10253254at2759"/>
<feature type="domain" description="Helicase C-terminal" evidence="9">
    <location>
        <begin position="345"/>
        <end position="520"/>
    </location>
</feature>
<evidence type="ECO:0000256" key="3">
    <source>
        <dbReference type="ARBA" id="ARBA00022801"/>
    </source>
</evidence>
<dbReference type="GO" id="GO:0016787">
    <property type="term" value="F:hydrolase activity"/>
    <property type="evidence" value="ECO:0007669"/>
    <property type="project" value="UniProtKB-KW"/>
</dbReference>
<feature type="domain" description="Helicase ATP-binding" evidence="8">
    <location>
        <begin position="149"/>
        <end position="323"/>
    </location>
</feature>
<dbReference type="InterPro" id="IPR014001">
    <property type="entry name" value="Helicase_ATP-bd"/>
</dbReference>
<dbReference type="PANTHER" id="PTHR18934:SF118">
    <property type="entry name" value="ATP-DEPENDENT RNA HELICASE DHX33"/>
    <property type="match status" value="1"/>
</dbReference>
<dbReference type="Pfam" id="PF04408">
    <property type="entry name" value="WHD_HA2"/>
    <property type="match status" value="1"/>
</dbReference>
<dbReference type="GO" id="GO:0005524">
    <property type="term" value="F:ATP binding"/>
    <property type="evidence" value="ECO:0007669"/>
    <property type="project" value="UniProtKB-KW"/>
</dbReference>
<dbReference type="AlphaFoldDB" id="A0A9P6Q6J1"/>
<dbReference type="GO" id="GO:0005730">
    <property type="term" value="C:nucleolus"/>
    <property type="evidence" value="ECO:0007669"/>
    <property type="project" value="TreeGrafter"/>
</dbReference>
<organism evidence="10 11">
    <name type="scientific">Mortierella polycephala</name>
    <dbReference type="NCBI Taxonomy" id="41804"/>
    <lineage>
        <taxon>Eukaryota</taxon>
        <taxon>Fungi</taxon>
        <taxon>Fungi incertae sedis</taxon>
        <taxon>Mucoromycota</taxon>
        <taxon>Mortierellomycotina</taxon>
        <taxon>Mortierellomycetes</taxon>
        <taxon>Mortierellales</taxon>
        <taxon>Mortierellaceae</taxon>
        <taxon>Mortierella</taxon>
    </lineage>
</organism>
<proteinExistence type="predicted"/>
<keyword evidence="3" id="KW-0378">Hydrolase</keyword>
<keyword evidence="5" id="KW-0067">ATP-binding</keyword>
<dbReference type="InterPro" id="IPR027417">
    <property type="entry name" value="P-loop_NTPase"/>
</dbReference>
<dbReference type="GO" id="GO:0003724">
    <property type="term" value="F:RNA helicase activity"/>
    <property type="evidence" value="ECO:0007669"/>
    <property type="project" value="UniProtKB-EC"/>
</dbReference>
<dbReference type="SMART" id="SM00847">
    <property type="entry name" value="HA2"/>
    <property type="match status" value="1"/>
</dbReference>
<gene>
    <name evidence="10" type="primary">DHR2</name>
    <name evidence="10" type="ORF">BG011_000824</name>
</gene>
<dbReference type="InterPro" id="IPR048333">
    <property type="entry name" value="HA2_WH"/>
</dbReference>
<dbReference type="SMART" id="SM00487">
    <property type="entry name" value="DEXDc"/>
    <property type="match status" value="1"/>
</dbReference>
<evidence type="ECO:0000259" key="8">
    <source>
        <dbReference type="PROSITE" id="PS51192"/>
    </source>
</evidence>
<dbReference type="Gene3D" id="1.20.120.1080">
    <property type="match status" value="1"/>
</dbReference>
<dbReference type="Pfam" id="PF07717">
    <property type="entry name" value="OB_NTP_bind"/>
    <property type="match status" value="1"/>
</dbReference>
<evidence type="ECO:0000256" key="5">
    <source>
        <dbReference type="ARBA" id="ARBA00022840"/>
    </source>
</evidence>
<dbReference type="PANTHER" id="PTHR18934">
    <property type="entry name" value="ATP-DEPENDENT RNA HELICASE"/>
    <property type="match status" value="1"/>
</dbReference>
<comment type="caution">
    <text evidence="10">The sequence shown here is derived from an EMBL/GenBank/DDBJ whole genome shotgun (WGS) entry which is preliminary data.</text>
</comment>
<keyword evidence="11" id="KW-1185">Reference proteome</keyword>
<name>A0A9P6Q6J1_9FUNG</name>
<keyword evidence="2" id="KW-0547">Nucleotide-binding</keyword>
<evidence type="ECO:0000256" key="7">
    <source>
        <dbReference type="SAM" id="MobiDB-lite"/>
    </source>
</evidence>
<dbReference type="CDD" id="cd17978">
    <property type="entry name" value="DEXHc_DHX33"/>
    <property type="match status" value="1"/>
</dbReference>
<dbReference type="InterPro" id="IPR001650">
    <property type="entry name" value="Helicase_C-like"/>
</dbReference>
<evidence type="ECO:0000256" key="4">
    <source>
        <dbReference type="ARBA" id="ARBA00022806"/>
    </source>
</evidence>
<dbReference type="GO" id="GO:0045943">
    <property type="term" value="P:positive regulation of transcription by RNA polymerase I"/>
    <property type="evidence" value="ECO:0007669"/>
    <property type="project" value="TreeGrafter"/>
</dbReference>
<sequence length="771" mass="85944">MFNNVKAVKRKVITFDDDGEVVSRPEVSKLRGEKVNRQPNGTSSSKHVKDSSADTKSINKAQEPSPTSTPASSHSSSSASTPSVNSSTGLKEPGPSTKKQKRQLQYQNEARPKKLAIKEPTTEAMVKKAKDLRKHRQSLPIYSARDIIIKEVKENACVVIVGETGSGKTTQIPQYLLESGLAAHGTISVTQPRRVAAINLAKRVAEEVGTPIGQKVGYSIRFDDTSSKDSLIKYMTDGIMLRELLSDRLLLRYSVIILDEAHERTLRTDILFGMVKSIQKQRQEMIEKGRKDIQPLKIVIMSATLDAEKFSEYFYNAKIMYISGRQFPVKILNTIEPQPDYVDSALVTAFQIHQEEAPGDILIFLTGQEEIESLEKLIEEYAVDLPPSVGKLIPCPIFAAQDSATQQKIFEPAPPGTRKVILATNIAETSITIPNIRYVIDTGCHKSRGYNAKIGIESLLVEPVSKSSARQRMGRAGREAPGLCFRLYTEDSFDQLEEDAIPEIKRCNLESAILSLKATGIDNVTEFDFMDRPSKSGLLRSLEHLYALEALNDEGKLTEVGTKMAAFPVDPPYAKVLLQSEKMECTKEAIEIISLLSVDTIFSAPSSKREEANEARQKFTSLDGDHLTLLNTLRAYESVKGDRDWCRENFINSRHMRHVMDVRKQLIQFCERAGMDPKKSCGHDLEIVLKCFLAGFFQNTALLQPDGTYRSILGGLTISVHPSSSLFGKKREAIMYNELVFTTKHYIRGVSALESAWLSQAAPKYFGQRRA</sequence>
<dbReference type="InterPro" id="IPR011545">
    <property type="entry name" value="DEAD/DEAH_box_helicase_dom"/>
</dbReference>
<dbReference type="GO" id="GO:1990904">
    <property type="term" value="C:ribonucleoprotein complex"/>
    <property type="evidence" value="ECO:0007669"/>
    <property type="project" value="UniProtKB-ARBA"/>
</dbReference>
<feature type="region of interest" description="Disordered" evidence="7">
    <location>
        <begin position="14"/>
        <end position="119"/>
    </location>
</feature>
<dbReference type="PROSITE" id="PS00690">
    <property type="entry name" value="DEAH_ATP_HELICASE"/>
    <property type="match status" value="1"/>
</dbReference>
<dbReference type="Proteomes" id="UP000726737">
    <property type="component" value="Unassembled WGS sequence"/>
</dbReference>
<dbReference type="Pfam" id="PF00271">
    <property type="entry name" value="Helicase_C"/>
    <property type="match status" value="1"/>
</dbReference>
<evidence type="ECO:0000259" key="9">
    <source>
        <dbReference type="PROSITE" id="PS51194"/>
    </source>
</evidence>
<dbReference type="InterPro" id="IPR007502">
    <property type="entry name" value="Helicase-assoc_dom"/>
</dbReference>
<dbReference type="SMART" id="SM00490">
    <property type="entry name" value="HELICc"/>
    <property type="match status" value="1"/>
</dbReference>
<feature type="compositionally biased region" description="Low complexity" evidence="7">
    <location>
        <begin position="64"/>
        <end position="88"/>
    </location>
</feature>
<dbReference type="PROSITE" id="PS51194">
    <property type="entry name" value="HELICASE_CTER"/>
    <property type="match status" value="1"/>
</dbReference>
<evidence type="ECO:0000256" key="2">
    <source>
        <dbReference type="ARBA" id="ARBA00022741"/>
    </source>
</evidence>
<dbReference type="PROSITE" id="PS51192">
    <property type="entry name" value="HELICASE_ATP_BIND_1"/>
    <property type="match status" value="1"/>
</dbReference>
<protein>
    <recommendedName>
        <fullName evidence="1">RNA helicase</fullName>
        <ecNumber evidence="1">3.6.4.13</ecNumber>
    </recommendedName>
</protein>